<evidence type="ECO:0000313" key="3">
    <source>
        <dbReference type="Proteomes" id="UP001183809"/>
    </source>
</evidence>
<sequence length="109" mass="11583">MSQRKGPLAPGPVTVHICDVRPGAPVVLVANGISEPGLLKAVGLEVVAFLSREEATFDNLVEVEKATHHGHAPLLGPIVRHFRQLENQNAGRRRPAEATGEGLCGLPRS</sequence>
<proteinExistence type="predicted"/>
<dbReference type="EMBL" id="JAVREY010000003">
    <property type="protein sequence ID" value="MDT0462175.1"/>
    <property type="molecule type" value="Genomic_DNA"/>
</dbReference>
<name>A0ABU2TML2_9ACTN</name>
<organism evidence="2 3">
    <name type="scientific">Streptomyces gibsoniae</name>
    <dbReference type="NCBI Taxonomy" id="3075529"/>
    <lineage>
        <taxon>Bacteria</taxon>
        <taxon>Bacillati</taxon>
        <taxon>Actinomycetota</taxon>
        <taxon>Actinomycetes</taxon>
        <taxon>Kitasatosporales</taxon>
        <taxon>Streptomycetaceae</taxon>
        <taxon>Streptomyces</taxon>
    </lineage>
</organism>
<gene>
    <name evidence="2" type="ORF">RM764_03995</name>
</gene>
<dbReference type="RefSeq" id="WP_311691892.1">
    <property type="nucleotide sequence ID" value="NZ_JAVREY010000003.1"/>
</dbReference>
<reference evidence="3" key="1">
    <citation type="submission" date="2023-07" db="EMBL/GenBank/DDBJ databases">
        <title>30 novel species of actinomycetes from the DSMZ collection.</title>
        <authorList>
            <person name="Nouioui I."/>
        </authorList>
    </citation>
    <scope>NUCLEOTIDE SEQUENCE [LARGE SCALE GENOMIC DNA]</scope>
    <source>
        <strain evidence="3">DSM 41699</strain>
    </source>
</reference>
<protein>
    <submittedName>
        <fullName evidence="2">Uncharacterized protein</fullName>
    </submittedName>
</protein>
<evidence type="ECO:0000256" key="1">
    <source>
        <dbReference type="SAM" id="MobiDB-lite"/>
    </source>
</evidence>
<accession>A0ABU2TML2</accession>
<comment type="caution">
    <text evidence="2">The sequence shown here is derived from an EMBL/GenBank/DDBJ whole genome shotgun (WGS) entry which is preliminary data.</text>
</comment>
<dbReference type="Proteomes" id="UP001183809">
    <property type="component" value="Unassembled WGS sequence"/>
</dbReference>
<feature type="region of interest" description="Disordered" evidence="1">
    <location>
        <begin position="88"/>
        <end position="109"/>
    </location>
</feature>
<evidence type="ECO:0000313" key="2">
    <source>
        <dbReference type="EMBL" id="MDT0462175.1"/>
    </source>
</evidence>
<keyword evidence="3" id="KW-1185">Reference proteome</keyword>